<name>A0ABW9SZF8_9BACL</name>
<dbReference type="InterPro" id="IPR018728">
    <property type="entry name" value="DUF2268"/>
</dbReference>
<proteinExistence type="predicted"/>
<protein>
    <recommendedName>
        <fullName evidence="1">DUF2268 domain-containing protein</fullName>
    </recommendedName>
</protein>
<sequence>MRFDRRLGSGHIERGSLPDENLDILPSIVAHEFHHTVLFANGKWDFMDITVAKYLAVKGLAERFAENLYGFESRRPWVNRLACDELEQARRVIRKALDVKGFGEVRKYMFGDQASYEGAERTGIPPIADMPLGTVLFRPS</sequence>
<reference evidence="2 3" key="1">
    <citation type="submission" date="2019-11" db="EMBL/GenBank/DDBJ databases">
        <title>Draft genome sequences of five Paenibacillus species of dairy origin.</title>
        <authorList>
            <person name="Olajide A.M."/>
            <person name="Chen S."/>
            <person name="Lapointe G."/>
        </authorList>
    </citation>
    <scope>NUCLEOTIDE SEQUENCE [LARGE SCALE GENOMIC DNA]</scope>
    <source>
        <strain evidence="2 3">3CS1</strain>
    </source>
</reference>
<dbReference type="EMBL" id="WOAA01000007">
    <property type="protein sequence ID" value="MUG66405.1"/>
    <property type="molecule type" value="Genomic_DNA"/>
</dbReference>
<gene>
    <name evidence="2" type="ORF">GNP94_10385</name>
</gene>
<evidence type="ECO:0000313" key="3">
    <source>
        <dbReference type="Proteomes" id="UP000435177"/>
    </source>
</evidence>
<evidence type="ECO:0000259" key="1">
    <source>
        <dbReference type="Pfam" id="PF10026"/>
    </source>
</evidence>
<keyword evidence="3" id="KW-1185">Reference proteome</keyword>
<organism evidence="2 3">
    <name type="scientific">Paenibacillus campinasensis</name>
    <dbReference type="NCBI Taxonomy" id="66347"/>
    <lineage>
        <taxon>Bacteria</taxon>
        <taxon>Bacillati</taxon>
        <taxon>Bacillota</taxon>
        <taxon>Bacilli</taxon>
        <taxon>Bacillales</taxon>
        <taxon>Paenibacillaceae</taxon>
        <taxon>Paenibacillus</taxon>
    </lineage>
</organism>
<dbReference type="Proteomes" id="UP000435177">
    <property type="component" value="Unassembled WGS sequence"/>
</dbReference>
<evidence type="ECO:0000313" key="2">
    <source>
        <dbReference type="EMBL" id="MUG66405.1"/>
    </source>
</evidence>
<accession>A0ABW9SZF8</accession>
<feature type="domain" description="DUF2268" evidence="1">
    <location>
        <begin position="19"/>
        <end position="115"/>
    </location>
</feature>
<dbReference type="Pfam" id="PF10026">
    <property type="entry name" value="DUF2268"/>
    <property type="match status" value="1"/>
</dbReference>
<comment type="caution">
    <text evidence="2">The sequence shown here is derived from an EMBL/GenBank/DDBJ whole genome shotgun (WGS) entry which is preliminary data.</text>
</comment>